<keyword evidence="3" id="KW-1185">Reference proteome</keyword>
<dbReference type="Pfam" id="PF04672">
    <property type="entry name" value="Methyltransf_19"/>
    <property type="match status" value="1"/>
</dbReference>
<evidence type="ECO:0000313" key="2">
    <source>
        <dbReference type="EMBL" id="GAA2420597.1"/>
    </source>
</evidence>
<dbReference type="PIRSF" id="PIRSF017393">
    <property type="entry name" value="MTase_SAV2177"/>
    <property type="match status" value="1"/>
</dbReference>
<keyword evidence="2" id="KW-0808">Transferase</keyword>
<dbReference type="GO" id="GO:0032259">
    <property type="term" value="P:methylation"/>
    <property type="evidence" value="ECO:0007669"/>
    <property type="project" value="UniProtKB-KW"/>
</dbReference>
<dbReference type="SUPFAM" id="SSF53335">
    <property type="entry name" value="S-adenosyl-L-methionine-dependent methyltransferases"/>
    <property type="match status" value="1"/>
</dbReference>
<dbReference type="EMBL" id="BAAARW010000012">
    <property type="protein sequence ID" value="GAA2420597.1"/>
    <property type="molecule type" value="Genomic_DNA"/>
</dbReference>
<gene>
    <name evidence="2" type="ORF">GCM10010191_34830</name>
</gene>
<protein>
    <submittedName>
        <fullName evidence="2">SAM-dependent methyltransferase</fullName>
    </submittedName>
</protein>
<evidence type="ECO:0000313" key="3">
    <source>
        <dbReference type="Proteomes" id="UP001501231"/>
    </source>
</evidence>
<name>A0ABP5W5U1_9ACTN</name>
<dbReference type="Gene3D" id="3.40.50.150">
    <property type="entry name" value="Vaccinia Virus protein VP39"/>
    <property type="match status" value="1"/>
</dbReference>
<evidence type="ECO:0000256" key="1">
    <source>
        <dbReference type="SAM" id="MobiDB-lite"/>
    </source>
</evidence>
<feature type="region of interest" description="Disordered" evidence="1">
    <location>
        <begin position="253"/>
        <end position="275"/>
    </location>
</feature>
<dbReference type="RefSeq" id="WP_344590019.1">
    <property type="nucleotide sequence ID" value="NZ_BAAARW010000012.1"/>
</dbReference>
<dbReference type="GO" id="GO:0008168">
    <property type="term" value="F:methyltransferase activity"/>
    <property type="evidence" value="ECO:0007669"/>
    <property type="project" value="UniProtKB-KW"/>
</dbReference>
<proteinExistence type="predicted"/>
<dbReference type="Proteomes" id="UP001501231">
    <property type="component" value="Unassembled WGS sequence"/>
</dbReference>
<comment type="caution">
    <text evidence="2">The sequence shown here is derived from an EMBL/GenBank/DDBJ whole genome shotgun (WGS) entry which is preliminary data.</text>
</comment>
<keyword evidence="2" id="KW-0489">Methyltransferase</keyword>
<dbReference type="InterPro" id="IPR006764">
    <property type="entry name" value="SAM_dep_MeTrfase_SAV2177_type"/>
</dbReference>
<dbReference type="CDD" id="cd02440">
    <property type="entry name" value="AdoMet_MTases"/>
    <property type="match status" value="1"/>
</dbReference>
<organism evidence="2 3">
    <name type="scientific">Actinomadura vinacea</name>
    <dbReference type="NCBI Taxonomy" id="115336"/>
    <lineage>
        <taxon>Bacteria</taxon>
        <taxon>Bacillati</taxon>
        <taxon>Actinomycetota</taxon>
        <taxon>Actinomycetes</taxon>
        <taxon>Streptosporangiales</taxon>
        <taxon>Thermomonosporaceae</taxon>
        <taxon>Actinomadura</taxon>
    </lineage>
</organism>
<reference evidence="3" key="1">
    <citation type="journal article" date="2019" name="Int. J. Syst. Evol. Microbiol.">
        <title>The Global Catalogue of Microorganisms (GCM) 10K type strain sequencing project: providing services to taxonomists for standard genome sequencing and annotation.</title>
        <authorList>
            <consortium name="The Broad Institute Genomics Platform"/>
            <consortium name="The Broad Institute Genome Sequencing Center for Infectious Disease"/>
            <person name="Wu L."/>
            <person name="Ma J."/>
        </authorList>
    </citation>
    <scope>NUCLEOTIDE SEQUENCE [LARGE SCALE GENOMIC DNA]</scope>
    <source>
        <strain evidence="3">JCM 3325</strain>
    </source>
</reference>
<sequence length="275" mass="30112">MTSDEQGFWHSAERDLMAGIDTSVPHSARIWNYWLGGRDNFQVDQEAGDRYTEVFPGIVEVARVSREFLGRAVRHLATERGVLQFLDVGTGLPTEDNTHQVAQRAAPESRVVYVDNDPLVLVHARALLTGRPEGSTHYVEADLHDPANILELAGRHLDFNEPVALMLMGIMGHVADDEEALSIVRRLVEGLPSGGYLVLEDGSDTDEAFLEAQKGYDDTGAVPYRLRSPAQIAGFFEGLELLDPGVVSLPRWKPDPSPLGPPAEAHAYGGVARKP</sequence>
<dbReference type="InterPro" id="IPR029063">
    <property type="entry name" value="SAM-dependent_MTases_sf"/>
</dbReference>
<accession>A0ABP5W5U1</accession>